<sequence length="33" mass="3779">MAQQSMMIMRKVITIAIKGMRTSLDKPLNIQVM</sequence>
<name>A0A0A9HPX3_ARUDO</name>
<accession>A0A0A9HPX3</accession>
<evidence type="ECO:0000313" key="1">
    <source>
        <dbReference type="EMBL" id="JAE34963.1"/>
    </source>
</evidence>
<dbReference type="EMBL" id="GBRH01162933">
    <property type="protein sequence ID" value="JAE34963.1"/>
    <property type="molecule type" value="Transcribed_RNA"/>
</dbReference>
<reference evidence="1" key="1">
    <citation type="submission" date="2014-09" db="EMBL/GenBank/DDBJ databases">
        <authorList>
            <person name="Magalhaes I.L.F."/>
            <person name="Oliveira U."/>
            <person name="Santos F.R."/>
            <person name="Vidigal T.H.D.A."/>
            <person name="Brescovit A.D."/>
            <person name="Santos A.J."/>
        </authorList>
    </citation>
    <scope>NUCLEOTIDE SEQUENCE</scope>
    <source>
        <tissue evidence="1">Shoot tissue taken approximately 20 cm above the soil surface</tissue>
    </source>
</reference>
<protein>
    <submittedName>
        <fullName evidence="1">Uncharacterized protein</fullName>
    </submittedName>
</protein>
<dbReference type="AlphaFoldDB" id="A0A0A9HPX3"/>
<reference evidence="1" key="2">
    <citation type="journal article" date="2015" name="Data Brief">
        <title>Shoot transcriptome of the giant reed, Arundo donax.</title>
        <authorList>
            <person name="Barrero R.A."/>
            <person name="Guerrero F.D."/>
            <person name="Moolhuijzen P."/>
            <person name="Goolsby J.A."/>
            <person name="Tidwell J."/>
            <person name="Bellgard S.E."/>
            <person name="Bellgard M.I."/>
        </authorList>
    </citation>
    <scope>NUCLEOTIDE SEQUENCE</scope>
    <source>
        <tissue evidence="1">Shoot tissue taken approximately 20 cm above the soil surface</tissue>
    </source>
</reference>
<proteinExistence type="predicted"/>
<organism evidence="1">
    <name type="scientific">Arundo donax</name>
    <name type="common">Giant reed</name>
    <name type="synonym">Donax arundinaceus</name>
    <dbReference type="NCBI Taxonomy" id="35708"/>
    <lineage>
        <taxon>Eukaryota</taxon>
        <taxon>Viridiplantae</taxon>
        <taxon>Streptophyta</taxon>
        <taxon>Embryophyta</taxon>
        <taxon>Tracheophyta</taxon>
        <taxon>Spermatophyta</taxon>
        <taxon>Magnoliopsida</taxon>
        <taxon>Liliopsida</taxon>
        <taxon>Poales</taxon>
        <taxon>Poaceae</taxon>
        <taxon>PACMAD clade</taxon>
        <taxon>Arundinoideae</taxon>
        <taxon>Arundineae</taxon>
        <taxon>Arundo</taxon>
    </lineage>
</organism>